<protein>
    <submittedName>
        <fullName evidence="6">Homocysteine S-methyltransferase family protein</fullName>
    </submittedName>
</protein>
<keyword evidence="1 4" id="KW-0489">Methyltransferase</keyword>
<evidence type="ECO:0000256" key="1">
    <source>
        <dbReference type="ARBA" id="ARBA00022603"/>
    </source>
</evidence>
<keyword evidence="3 4" id="KW-0479">Metal-binding</keyword>
<dbReference type="Gene3D" id="3.20.20.330">
    <property type="entry name" value="Homocysteine-binding-like domain"/>
    <property type="match status" value="1"/>
</dbReference>
<dbReference type="GO" id="GO:0008270">
    <property type="term" value="F:zinc ion binding"/>
    <property type="evidence" value="ECO:0007669"/>
    <property type="project" value="InterPro"/>
</dbReference>
<keyword evidence="7" id="KW-1185">Reference proteome</keyword>
<evidence type="ECO:0000313" key="6">
    <source>
        <dbReference type="EMBL" id="QIS12446.1"/>
    </source>
</evidence>
<organism evidence="6 7">
    <name type="scientific">Nocardia arthritidis</name>
    <dbReference type="NCBI Taxonomy" id="228602"/>
    <lineage>
        <taxon>Bacteria</taxon>
        <taxon>Bacillati</taxon>
        <taxon>Actinomycetota</taxon>
        <taxon>Actinomycetes</taxon>
        <taxon>Mycobacteriales</taxon>
        <taxon>Nocardiaceae</taxon>
        <taxon>Nocardia</taxon>
    </lineage>
</organism>
<accession>A0A6G9YHC7</accession>
<dbReference type="InterPro" id="IPR003726">
    <property type="entry name" value="HCY_dom"/>
</dbReference>
<name>A0A6G9YHC7_9NOCA</name>
<dbReference type="EMBL" id="CP046172">
    <property type="protein sequence ID" value="QIS12446.1"/>
    <property type="molecule type" value="Genomic_DNA"/>
</dbReference>
<dbReference type="PANTHER" id="PTHR11103:SF18">
    <property type="entry name" value="SLR1189 PROTEIN"/>
    <property type="match status" value="1"/>
</dbReference>
<comment type="cofactor">
    <cofactor evidence="3">
        <name>Zn(2+)</name>
        <dbReference type="ChEBI" id="CHEBI:29105"/>
    </cofactor>
    <text evidence="3">Binds 1 zinc ion per subunit.</text>
</comment>
<feature type="binding site" evidence="3 4">
    <location>
        <position position="212"/>
    </location>
    <ligand>
        <name>Zn(2+)</name>
        <dbReference type="ChEBI" id="CHEBI:29105"/>
    </ligand>
</feature>
<reference evidence="6 7" key="1">
    <citation type="journal article" date="2019" name="ACS Chem. Biol.">
        <title>Identification and Mobilization of a Cryptic Antibiotic Biosynthesis Gene Locus from a Human-Pathogenic Nocardia Isolate.</title>
        <authorList>
            <person name="Herisse M."/>
            <person name="Ishida K."/>
            <person name="Porter J.L."/>
            <person name="Howden B."/>
            <person name="Hertweck C."/>
            <person name="Stinear T.P."/>
            <person name="Pidot S.J."/>
        </authorList>
    </citation>
    <scope>NUCLEOTIDE SEQUENCE [LARGE SCALE GENOMIC DNA]</scope>
    <source>
        <strain evidence="6 7">AUSMDU00012717</strain>
    </source>
</reference>
<dbReference type="RefSeq" id="WP_167475133.1">
    <property type="nucleotide sequence ID" value="NZ_CP046172.1"/>
</dbReference>
<dbReference type="KEGG" id="nah:F5544_22925"/>
<dbReference type="PANTHER" id="PTHR11103">
    <property type="entry name" value="SLR1189 PROTEIN"/>
    <property type="match status" value="1"/>
</dbReference>
<evidence type="ECO:0000256" key="2">
    <source>
        <dbReference type="ARBA" id="ARBA00022679"/>
    </source>
</evidence>
<proteinExistence type="predicted"/>
<evidence type="ECO:0000313" key="7">
    <source>
        <dbReference type="Proteomes" id="UP000503540"/>
    </source>
</evidence>
<dbReference type="GO" id="GO:0008168">
    <property type="term" value="F:methyltransferase activity"/>
    <property type="evidence" value="ECO:0007669"/>
    <property type="project" value="UniProtKB-UniRule"/>
</dbReference>
<dbReference type="GO" id="GO:0009086">
    <property type="term" value="P:methionine biosynthetic process"/>
    <property type="evidence" value="ECO:0007669"/>
    <property type="project" value="InterPro"/>
</dbReference>
<evidence type="ECO:0000256" key="4">
    <source>
        <dbReference type="PROSITE-ProRule" id="PRU00333"/>
    </source>
</evidence>
<feature type="binding site" evidence="4">
    <location>
        <position position="281"/>
    </location>
    <ligand>
        <name>Zn(2+)</name>
        <dbReference type="ChEBI" id="CHEBI:29105"/>
    </ligand>
</feature>
<dbReference type="GO" id="GO:0032259">
    <property type="term" value="P:methylation"/>
    <property type="evidence" value="ECO:0007669"/>
    <property type="project" value="UniProtKB-KW"/>
</dbReference>
<dbReference type="Pfam" id="PF02574">
    <property type="entry name" value="S-methyl_trans"/>
    <property type="match status" value="1"/>
</dbReference>
<keyword evidence="2 4" id="KW-0808">Transferase</keyword>
<gene>
    <name evidence="6" type="ORF">F5544_22925</name>
</gene>
<dbReference type="Proteomes" id="UP000503540">
    <property type="component" value="Chromosome"/>
</dbReference>
<evidence type="ECO:0000256" key="3">
    <source>
        <dbReference type="PIRSR" id="PIRSR037505-2"/>
    </source>
</evidence>
<evidence type="ECO:0000259" key="5">
    <source>
        <dbReference type="PROSITE" id="PS50970"/>
    </source>
</evidence>
<dbReference type="PROSITE" id="PS50970">
    <property type="entry name" value="HCY"/>
    <property type="match status" value="1"/>
</dbReference>
<feature type="binding site" evidence="4">
    <location>
        <position position="280"/>
    </location>
    <ligand>
        <name>Zn(2+)</name>
        <dbReference type="ChEBI" id="CHEBI:29105"/>
    </ligand>
</feature>
<dbReference type="SUPFAM" id="SSF82282">
    <property type="entry name" value="Homocysteine S-methyltransferase"/>
    <property type="match status" value="1"/>
</dbReference>
<dbReference type="InterPro" id="IPR017226">
    <property type="entry name" value="BHMT-like"/>
</dbReference>
<keyword evidence="3 4" id="KW-0862">Zinc</keyword>
<dbReference type="AlphaFoldDB" id="A0A6G9YHC7"/>
<sequence length="297" mass="31440">MTNSHAPEGVLLLDGGVASELERAGIPMADPWWTTAALRTEAKRQVLQSVHEAYLAAGAQVITADTFRTNLRALRRTRLDDAGRAWMVHAAVGVAGAARKEARAPEAWIAGSIAPVEDCYRPDLVPEDAELRAEHGWLARELSRAGVDLFLLETMNTIREARIALEQVLAVGGRAWVSFVCGADGRVLSGEDLSGAVHAVQRAGAEAVLVNCTSPAGTEAAMRALCRGRAGLIGAYPNIEDRTGPRTDGGGLPSALHPDEFAELLVRWRADYGLDILGGCCGASPAHLAAARNALRA</sequence>
<dbReference type="InterPro" id="IPR036589">
    <property type="entry name" value="HCY_dom_sf"/>
</dbReference>
<feature type="domain" description="Hcy-binding" evidence="5">
    <location>
        <begin position="1"/>
        <end position="295"/>
    </location>
</feature>
<dbReference type="PIRSF" id="PIRSF037505">
    <property type="entry name" value="Betaine_HMT"/>
    <property type="match status" value="1"/>
</dbReference>